<feature type="region of interest" description="Disordered" evidence="2">
    <location>
        <begin position="91"/>
        <end position="111"/>
    </location>
</feature>
<protein>
    <submittedName>
        <fullName evidence="3">Uncharacterized protein</fullName>
    </submittedName>
</protein>
<reference evidence="3 4" key="1">
    <citation type="submission" date="2014-11" db="EMBL/GenBank/DDBJ databases">
        <authorList>
            <person name="Zhu J."/>
            <person name="Qi W."/>
            <person name="Song R."/>
        </authorList>
    </citation>
    <scope>NUCLEOTIDE SEQUENCE [LARGE SCALE GENOMIC DNA]</scope>
</reference>
<evidence type="ECO:0000313" key="4">
    <source>
        <dbReference type="Proteomes" id="UP000041254"/>
    </source>
</evidence>
<sequence>MEFNKVKEEARRIEQRLRALQSVQTKISAQLMRVEELNAKHLTSEASSRSALAVHMQLAPLSTVIDNTVTQLGFFEPGLSSAVEALAATARRPKRRLRRPAPDDDEELEAQAEPAVVQSYRLIYESGRRPIKNGPARFRLSREELSLVFGHMHPWDLTPLWPSIGSHILNQAAAQYTHLTIDSSDRQSRRMWQKMPLSVAHKWGQRATHLSSLKTRYPPRRPKWCRGTWVALVEGHAIGRAAIVDKRSHERAEKASHGVSMHHDGDESADKGTLEALSFEAVGLAANVRPPRFVSPSYPLPALSAPTILPALKTVTGLPSKCAAVRVGRQWRTPHLRALTITSDVEELKPAAGASWIDGCRSLEVLEYQDDGYGGIDQERCTGELSVEMLSAVPPDGQPLANLRHLSFINMMSATAQQIDRLRETLVARGVRRSLKELRVEGRLNLENDSESRELAEAIGTLGEDTCHPETYSKPLAVSLQSSSERGVHISADLLFWARTQSRWVKRYVEEYARCAGDVQYDGEDEIVPEGAEAAAVTRVSDETFRCANTFHFKSSSGMSSEKIKRAAEIASHLTRLKFVELVGHSDLNAQRNFLKHLNATSVRMGRPPVLKNVHSRVSAGDLANEQPEGLFWTDKAMPSIEWAQISVHDGLDEEDDFDTFYTNLCAMMSSTTQLKGWRRTEVIVLDKPLRLKSRTRFRSQHEILSLAMAPTSPITFDFSLTYLNSGFSIAKKP</sequence>
<accession>A0A0G4EJW4</accession>
<evidence type="ECO:0000313" key="3">
    <source>
        <dbReference type="EMBL" id="CEL96805.1"/>
    </source>
</evidence>
<evidence type="ECO:0000256" key="2">
    <source>
        <dbReference type="SAM" id="MobiDB-lite"/>
    </source>
</evidence>
<keyword evidence="1" id="KW-0175">Coiled coil</keyword>
<feature type="region of interest" description="Disordered" evidence="2">
    <location>
        <begin position="248"/>
        <end position="269"/>
    </location>
</feature>
<dbReference type="AlphaFoldDB" id="A0A0G4EJW4"/>
<name>A0A0G4EJW4_VITBC</name>
<feature type="coiled-coil region" evidence="1">
    <location>
        <begin position="3"/>
        <end position="40"/>
    </location>
</feature>
<organism evidence="3 4">
    <name type="scientific">Vitrella brassicaformis (strain CCMP3155)</name>
    <dbReference type="NCBI Taxonomy" id="1169540"/>
    <lineage>
        <taxon>Eukaryota</taxon>
        <taxon>Sar</taxon>
        <taxon>Alveolata</taxon>
        <taxon>Colpodellida</taxon>
        <taxon>Vitrellaceae</taxon>
        <taxon>Vitrella</taxon>
    </lineage>
</organism>
<gene>
    <name evidence="3" type="ORF">Vbra_20423</name>
</gene>
<keyword evidence="4" id="KW-1185">Reference proteome</keyword>
<evidence type="ECO:0000256" key="1">
    <source>
        <dbReference type="SAM" id="Coils"/>
    </source>
</evidence>
<proteinExistence type="predicted"/>
<dbReference type="EMBL" id="CDMY01000246">
    <property type="protein sequence ID" value="CEL96805.1"/>
    <property type="molecule type" value="Genomic_DNA"/>
</dbReference>
<dbReference type="OrthoDB" id="550575at2759"/>
<dbReference type="PhylomeDB" id="A0A0G4EJW4"/>
<dbReference type="Proteomes" id="UP000041254">
    <property type="component" value="Unassembled WGS sequence"/>
</dbReference>
<dbReference type="VEuPathDB" id="CryptoDB:Vbra_20423"/>
<dbReference type="InParanoid" id="A0A0G4EJW4"/>